<comment type="caution">
    <text evidence="1">The sequence shown here is derived from an EMBL/GenBank/DDBJ whole genome shotgun (WGS) entry which is preliminary data.</text>
</comment>
<reference evidence="1 2" key="1">
    <citation type="journal article" date="2019" name="Commun. Biol.">
        <title>The bagworm genome reveals a unique fibroin gene that provides high tensile strength.</title>
        <authorList>
            <person name="Kono N."/>
            <person name="Nakamura H."/>
            <person name="Ohtoshi R."/>
            <person name="Tomita M."/>
            <person name="Numata K."/>
            <person name="Arakawa K."/>
        </authorList>
    </citation>
    <scope>NUCLEOTIDE SEQUENCE [LARGE SCALE GENOMIC DNA]</scope>
</reference>
<proteinExistence type="predicted"/>
<accession>A0A4C1UF06</accession>
<dbReference type="AlphaFoldDB" id="A0A4C1UF06"/>
<dbReference type="Proteomes" id="UP000299102">
    <property type="component" value="Unassembled WGS sequence"/>
</dbReference>
<evidence type="ECO:0000313" key="2">
    <source>
        <dbReference type="Proteomes" id="UP000299102"/>
    </source>
</evidence>
<organism evidence="1 2">
    <name type="scientific">Eumeta variegata</name>
    <name type="common">Bagworm moth</name>
    <name type="synonym">Eumeta japonica</name>
    <dbReference type="NCBI Taxonomy" id="151549"/>
    <lineage>
        <taxon>Eukaryota</taxon>
        <taxon>Metazoa</taxon>
        <taxon>Ecdysozoa</taxon>
        <taxon>Arthropoda</taxon>
        <taxon>Hexapoda</taxon>
        <taxon>Insecta</taxon>
        <taxon>Pterygota</taxon>
        <taxon>Neoptera</taxon>
        <taxon>Endopterygota</taxon>
        <taxon>Lepidoptera</taxon>
        <taxon>Glossata</taxon>
        <taxon>Ditrysia</taxon>
        <taxon>Tineoidea</taxon>
        <taxon>Psychidae</taxon>
        <taxon>Oiketicinae</taxon>
        <taxon>Eumeta</taxon>
    </lineage>
</organism>
<name>A0A4C1UF06_EUMVA</name>
<sequence length="127" mass="14007">MAQNKQEGEKTGGSRSVELVHCIVCRQLRADKVCMKENNPFYLCVRSIFGMAELITIRLSLGDRRAYCATFRWRGEWADGVGRGLTEGSCGCELRADARFKMGEGEAAVIAEPSGWTVTAYAESTAF</sequence>
<evidence type="ECO:0000313" key="1">
    <source>
        <dbReference type="EMBL" id="GBP24710.1"/>
    </source>
</evidence>
<gene>
    <name evidence="1" type="ORF">EVAR_79557_1</name>
</gene>
<protein>
    <submittedName>
        <fullName evidence="1">Uncharacterized protein</fullName>
    </submittedName>
</protein>
<dbReference type="EMBL" id="BGZK01000165">
    <property type="protein sequence ID" value="GBP24710.1"/>
    <property type="molecule type" value="Genomic_DNA"/>
</dbReference>
<keyword evidence="2" id="KW-1185">Reference proteome</keyword>